<dbReference type="EMBL" id="CM042030">
    <property type="protein sequence ID" value="KAI3786793.1"/>
    <property type="molecule type" value="Genomic_DNA"/>
</dbReference>
<name>A0ACB9GUE8_9ASTR</name>
<reference evidence="2" key="1">
    <citation type="journal article" date="2022" name="Mol. Ecol. Resour.">
        <title>The genomes of chicory, endive, great burdock and yacon provide insights into Asteraceae palaeo-polyploidization history and plant inulin production.</title>
        <authorList>
            <person name="Fan W."/>
            <person name="Wang S."/>
            <person name="Wang H."/>
            <person name="Wang A."/>
            <person name="Jiang F."/>
            <person name="Liu H."/>
            <person name="Zhao H."/>
            <person name="Xu D."/>
            <person name="Zhang Y."/>
        </authorList>
    </citation>
    <scope>NUCLEOTIDE SEQUENCE [LARGE SCALE GENOMIC DNA]</scope>
    <source>
        <strain evidence="2">cv. Yunnan</strain>
    </source>
</reference>
<dbReference type="Proteomes" id="UP001056120">
    <property type="component" value="Linkage Group LG13"/>
</dbReference>
<protein>
    <submittedName>
        <fullName evidence="1">Uncharacterized protein</fullName>
    </submittedName>
</protein>
<sequence length="167" mass="18999">MSVTLEHNYIGLSKPSSMKKPSKSSNILSESDNKNALNLKATKLRLGLPGLSQDFEENSCKNSPTKDNVSWAKRGFSDVNFDGSGKRVSMADLQNVETESSLTNEKMELLKLELKQTELLFFLSAEISRKQESNKFFGLKIEQQVFWDSKIEKVCFLGEQRIKRKQQ</sequence>
<reference evidence="1 2" key="2">
    <citation type="journal article" date="2022" name="Mol. Ecol. Resour.">
        <title>The genomes of chicory, endive, great burdock and yacon provide insights into Asteraceae paleo-polyploidization history and plant inulin production.</title>
        <authorList>
            <person name="Fan W."/>
            <person name="Wang S."/>
            <person name="Wang H."/>
            <person name="Wang A."/>
            <person name="Jiang F."/>
            <person name="Liu H."/>
            <person name="Zhao H."/>
            <person name="Xu D."/>
            <person name="Zhang Y."/>
        </authorList>
    </citation>
    <scope>NUCLEOTIDE SEQUENCE [LARGE SCALE GENOMIC DNA]</scope>
    <source>
        <strain evidence="2">cv. Yunnan</strain>
        <tissue evidence="1">Leaves</tissue>
    </source>
</reference>
<evidence type="ECO:0000313" key="1">
    <source>
        <dbReference type="EMBL" id="KAI3786793.1"/>
    </source>
</evidence>
<gene>
    <name evidence="1" type="ORF">L1987_40769</name>
</gene>
<keyword evidence="2" id="KW-1185">Reference proteome</keyword>
<proteinExistence type="predicted"/>
<evidence type="ECO:0000313" key="2">
    <source>
        <dbReference type="Proteomes" id="UP001056120"/>
    </source>
</evidence>
<organism evidence="1 2">
    <name type="scientific">Smallanthus sonchifolius</name>
    <dbReference type="NCBI Taxonomy" id="185202"/>
    <lineage>
        <taxon>Eukaryota</taxon>
        <taxon>Viridiplantae</taxon>
        <taxon>Streptophyta</taxon>
        <taxon>Embryophyta</taxon>
        <taxon>Tracheophyta</taxon>
        <taxon>Spermatophyta</taxon>
        <taxon>Magnoliopsida</taxon>
        <taxon>eudicotyledons</taxon>
        <taxon>Gunneridae</taxon>
        <taxon>Pentapetalae</taxon>
        <taxon>asterids</taxon>
        <taxon>campanulids</taxon>
        <taxon>Asterales</taxon>
        <taxon>Asteraceae</taxon>
        <taxon>Asteroideae</taxon>
        <taxon>Heliantheae alliance</taxon>
        <taxon>Millerieae</taxon>
        <taxon>Smallanthus</taxon>
    </lineage>
</organism>
<comment type="caution">
    <text evidence="1">The sequence shown here is derived from an EMBL/GenBank/DDBJ whole genome shotgun (WGS) entry which is preliminary data.</text>
</comment>
<accession>A0ACB9GUE8</accession>